<dbReference type="AlphaFoldDB" id="A0A402BI90"/>
<proteinExistence type="predicted"/>
<feature type="transmembrane region" description="Helical" evidence="1">
    <location>
        <begin position="105"/>
        <end position="131"/>
    </location>
</feature>
<protein>
    <recommendedName>
        <fullName evidence="2">CAAX prenyl protease 2/Lysostaphin resistance protein A-like domain-containing protein</fullName>
    </recommendedName>
</protein>
<keyword evidence="1" id="KW-0812">Transmembrane</keyword>
<keyword evidence="1" id="KW-1133">Transmembrane helix</keyword>
<feature type="transmembrane region" description="Helical" evidence="1">
    <location>
        <begin position="235"/>
        <end position="259"/>
    </location>
</feature>
<feature type="transmembrane region" description="Helical" evidence="1">
    <location>
        <begin position="151"/>
        <end position="172"/>
    </location>
</feature>
<feature type="transmembrane region" description="Helical" evidence="1">
    <location>
        <begin position="33"/>
        <end position="54"/>
    </location>
</feature>
<dbReference type="Proteomes" id="UP000287171">
    <property type="component" value="Unassembled WGS sequence"/>
</dbReference>
<evidence type="ECO:0000313" key="3">
    <source>
        <dbReference type="EMBL" id="GCE31036.1"/>
    </source>
</evidence>
<dbReference type="InterPro" id="IPR003675">
    <property type="entry name" value="Rce1/LyrA-like_dom"/>
</dbReference>
<keyword evidence="4" id="KW-1185">Reference proteome</keyword>
<feature type="domain" description="CAAX prenyl protease 2/Lysostaphin resistance protein A-like" evidence="2">
    <location>
        <begin position="165"/>
        <end position="248"/>
    </location>
</feature>
<organism evidence="3 4">
    <name type="scientific">Dictyobacter alpinus</name>
    <dbReference type="NCBI Taxonomy" id="2014873"/>
    <lineage>
        <taxon>Bacteria</taxon>
        <taxon>Bacillati</taxon>
        <taxon>Chloroflexota</taxon>
        <taxon>Ktedonobacteria</taxon>
        <taxon>Ktedonobacterales</taxon>
        <taxon>Dictyobacteraceae</taxon>
        <taxon>Dictyobacter</taxon>
    </lineage>
</organism>
<dbReference type="GO" id="GO:0080120">
    <property type="term" value="P:CAAX-box protein maturation"/>
    <property type="evidence" value="ECO:0007669"/>
    <property type="project" value="UniProtKB-ARBA"/>
</dbReference>
<dbReference type="OrthoDB" id="2035856at2"/>
<sequence>MNIATNQIKNNTAATSEEKEIAAAEQHSLLRTILLHLVPGAIIYLIFVLTAPLFEHWGYPGLMGLLLGATLVLFPTLAELYRLGKKRNGKLSLQGIMLYRQPMPWWQYAGFTLLALLYALVVTIVIFNPFIQPAITNWFSWWPAYEARTVLGHYASGHLLITEIFYVILNTLYPIIEEIYFRGYLMPRISRFGKWTPWISITLFSLYHLWQPWNNLLNVASLWPLSFLSWKKRNVYLAISIHCTLNIIGMLPLLITLVMK</sequence>
<name>A0A402BI90_9CHLR</name>
<accession>A0A402BI90</accession>
<comment type="caution">
    <text evidence="3">The sequence shown here is derived from an EMBL/GenBank/DDBJ whole genome shotgun (WGS) entry which is preliminary data.</text>
</comment>
<gene>
    <name evidence="3" type="ORF">KDA_65200</name>
</gene>
<dbReference type="RefSeq" id="WP_126631049.1">
    <property type="nucleotide sequence ID" value="NZ_BIFT01000002.1"/>
</dbReference>
<evidence type="ECO:0000313" key="4">
    <source>
        <dbReference type="Proteomes" id="UP000287171"/>
    </source>
</evidence>
<dbReference type="Pfam" id="PF02517">
    <property type="entry name" value="Rce1-like"/>
    <property type="match status" value="1"/>
</dbReference>
<evidence type="ECO:0000259" key="2">
    <source>
        <dbReference type="Pfam" id="PF02517"/>
    </source>
</evidence>
<evidence type="ECO:0000256" key="1">
    <source>
        <dbReference type="SAM" id="Phobius"/>
    </source>
</evidence>
<keyword evidence="1" id="KW-0472">Membrane</keyword>
<feature type="transmembrane region" description="Helical" evidence="1">
    <location>
        <begin position="60"/>
        <end position="84"/>
    </location>
</feature>
<dbReference type="GO" id="GO:0004175">
    <property type="term" value="F:endopeptidase activity"/>
    <property type="evidence" value="ECO:0007669"/>
    <property type="project" value="UniProtKB-ARBA"/>
</dbReference>
<dbReference type="EMBL" id="BIFT01000002">
    <property type="protein sequence ID" value="GCE31036.1"/>
    <property type="molecule type" value="Genomic_DNA"/>
</dbReference>
<reference evidence="4" key="1">
    <citation type="submission" date="2018-12" db="EMBL/GenBank/DDBJ databases">
        <title>Tengunoibacter tsumagoiensis gen. nov., sp. nov., Dictyobacter kobayashii sp. nov., D. alpinus sp. nov., and D. joshuensis sp. nov. and description of Dictyobacteraceae fam. nov. within the order Ktedonobacterales isolated from Tengu-no-mugimeshi.</title>
        <authorList>
            <person name="Wang C.M."/>
            <person name="Zheng Y."/>
            <person name="Sakai Y."/>
            <person name="Toyoda A."/>
            <person name="Minakuchi Y."/>
            <person name="Abe K."/>
            <person name="Yokota A."/>
            <person name="Yabe S."/>
        </authorList>
    </citation>
    <scope>NUCLEOTIDE SEQUENCE [LARGE SCALE GENOMIC DNA]</scope>
    <source>
        <strain evidence="4">Uno16</strain>
    </source>
</reference>